<dbReference type="PANTHER" id="PTHR21540:SF0">
    <property type="entry name" value="PHD FAMILY PROTEIN"/>
    <property type="match status" value="1"/>
</dbReference>
<keyword evidence="6" id="KW-1185">Reference proteome</keyword>
<keyword evidence="1" id="KW-0479">Metal-binding</keyword>
<accession>A0A2J6RBA8</accession>
<evidence type="ECO:0000256" key="3">
    <source>
        <dbReference type="SAM" id="MobiDB-lite"/>
    </source>
</evidence>
<dbReference type="Pfam" id="PF13639">
    <property type="entry name" value="zf-RING_2"/>
    <property type="match status" value="1"/>
</dbReference>
<dbReference type="PROSITE" id="PS50089">
    <property type="entry name" value="ZF_RING_2"/>
    <property type="match status" value="1"/>
</dbReference>
<dbReference type="EMBL" id="KZ613951">
    <property type="protein sequence ID" value="PMD35799.1"/>
    <property type="molecule type" value="Genomic_DNA"/>
</dbReference>
<keyword evidence="1" id="KW-0863">Zinc-finger</keyword>
<gene>
    <name evidence="5" type="ORF">L207DRAFT_636996</name>
</gene>
<dbReference type="GO" id="GO:0061630">
    <property type="term" value="F:ubiquitin protein ligase activity"/>
    <property type="evidence" value="ECO:0007669"/>
    <property type="project" value="InterPro"/>
</dbReference>
<reference evidence="5 6" key="1">
    <citation type="submission" date="2016-04" db="EMBL/GenBank/DDBJ databases">
        <title>A degradative enzymes factory behind the ericoid mycorrhizal symbiosis.</title>
        <authorList>
            <consortium name="DOE Joint Genome Institute"/>
            <person name="Martino E."/>
            <person name="Morin E."/>
            <person name="Grelet G."/>
            <person name="Kuo A."/>
            <person name="Kohler A."/>
            <person name="Daghino S."/>
            <person name="Barry K."/>
            <person name="Choi C."/>
            <person name="Cichocki N."/>
            <person name="Clum A."/>
            <person name="Copeland A."/>
            <person name="Hainaut M."/>
            <person name="Haridas S."/>
            <person name="Labutti K."/>
            <person name="Lindquist E."/>
            <person name="Lipzen A."/>
            <person name="Khouja H.-R."/>
            <person name="Murat C."/>
            <person name="Ohm R."/>
            <person name="Olson A."/>
            <person name="Spatafora J."/>
            <person name="Veneault-Fourrey C."/>
            <person name="Henrissat B."/>
            <person name="Grigoriev I."/>
            <person name="Martin F."/>
            <person name="Perotto S."/>
        </authorList>
    </citation>
    <scope>NUCLEOTIDE SEQUENCE [LARGE SCALE GENOMIC DNA]</scope>
    <source>
        <strain evidence="5 6">F</strain>
    </source>
</reference>
<keyword evidence="1" id="KW-0862">Zinc</keyword>
<feature type="domain" description="RING-type" evidence="4">
    <location>
        <begin position="315"/>
        <end position="362"/>
    </location>
</feature>
<dbReference type="InterPro" id="IPR039903">
    <property type="entry name" value="Zswim2"/>
</dbReference>
<evidence type="ECO:0000313" key="5">
    <source>
        <dbReference type="EMBL" id="PMD35799.1"/>
    </source>
</evidence>
<evidence type="ECO:0000259" key="4">
    <source>
        <dbReference type="PROSITE" id="PS50089"/>
    </source>
</evidence>
<dbReference type="InterPro" id="IPR001841">
    <property type="entry name" value="Znf_RING"/>
</dbReference>
<keyword evidence="2" id="KW-0175">Coiled coil</keyword>
<dbReference type="SUPFAM" id="SSF57850">
    <property type="entry name" value="RING/U-box"/>
    <property type="match status" value="1"/>
</dbReference>
<dbReference type="OrthoDB" id="3565417at2759"/>
<dbReference type="STRING" id="1149755.A0A2J6RBA8"/>
<dbReference type="GO" id="GO:0008270">
    <property type="term" value="F:zinc ion binding"/>
    <property type="evidence" value="ECO:0007669"/>
    <property type="project" value="UniProtKB-KW"/>
</dbReference>
<organism evidence="5 6">
    <name type="scientific">Hyaloscypha variabilis (strain UAMH 11265 / GT02V1 / F)</name>
    <name type="common">Meliniomyces variabilis</name>
    <dbReference type="NCBI Taxonomy" id="1149755"/>
    <lineage>
        <taxon>Eukaryota</taxon>
        <taxon>Fungi</taxon>
        <taxon>Dikarya</taxon>
        <taxon>Ascomycota</taxon>
        <taxon>Pezizomycotina</taxon>
        <taxon>Leotiomycetes</taxon>
        <taxon>Helotiales</taxon>
        <taxon>Hyaloscyphaceae</taxon>
        <taxon>Hyaloscypha</taxon>
        <taxon>Hyaloscypha variabilis</taxon>
    </lineage>
</organism>
<name>A0A2J6RBA8_HYAVF</name>
<evidence type="ECO:0000256" key="1">
    <source>
        <dbReference type="PROSITE-ProRule" id="PRU00175"/>
    </source>
</evidence>
<feature type="region of interest" description="Disordered" evidence="3">
    <location>
        <begin position="234"/>
        <end position="257"/>
    </location>
</feature>
<feature type="coiled-coil region" evidence="2">
    <location>
        <begin position="182"/>
        <end position="216"/>
    </location>
</feature>
<proteinExistence type="predicted"/>
<feature type="region of interest" description="Disordered" evidence="3">
    <location>
        <begin position="142"/>
        <end position="172"/>
    </location>
</feature>
<protein>
    <recommendedName>
        <fullName evidence="4">RING-type domain-containing protein</fullName>
    </recommendedName>
</protein>
<dbReference type="PANTHER" id="PTHR21540">
    <property type="entry name" value="RING FINGER AND SWIM DOMAIN-CONTAINING PROTEIN 2"/>
    <property type="match status" value="1"/>
</dbReference>
<dbReference type="Proteomes" id="UP000235786">
    <property type="component" value="Unassembled WGS sequence"/>
</dbReference>
<sequence length="368" mass="43033">MAAIFWNARQLLDCYPLRAKEKCTGTTKKGTRCGQTFIDRKSESDQILSVLSSKNVVEHGMDDRMKLRLRTLAELTLCPRWHRRSQVDAVYLKWSRIIDNFINEERARVEMQRWQIQRLIRAPQPLRPLAIPVIPQEPPVRCPQPAREVRPVPVPSERRPQQARNIPVPPGRPVKRVDFDELQRLIEELDREMILRDAARDRFDEIDRQINQRQAEIDRVLIPALLPARQQRVVPHPSVQQDPPVVDENNGQHPRIRPPRLARIAGLAANFRAARARQPAPAVPRPAIRAPARVQPQVHRRPRVAVERKPLDGECYVCYEPFDSPDDAVWCRRSCGQNIHRECFEQWSRDKERRDINCGYCRANWIWE</sequence>
<dbReference type="InterPro" id="IPR013083">
    <property type="entry name" value="Znf_RING/FYVE/PHD"/>
</dbReference>
<dbReference type="AlphaFoldDB" id="A0A2J6RBA8"/>
<dbReference type="Gene3D" id="3.30.40.10">
    <property type="entry name" value="Zinc/RING finger domain, C3HC4 (zinc finger)"/>
    <property type="match status" value="1"/>
</dbReference>
<evidence type="ECO:0000313" key="6">
    <source>
        <dbReference type="Proteomes" id="UP000235786"/>
    </source>
</evidence>
<evidence type="ECO:0000256" key="2">
    <source>
        <dbReference type="SAM" id="Coils"/>
    </source>
</evidence>